<dbReference type="STRING" id="28136.SAMN02745202_00423"/>
<name>A0A1T4LGC7_9BACT</name>
<evidence type="ECO:0000313" key="2">
    <source>
        <dbReference type="EMBL" id="SJZ53554.1"/>
    </source>
</evidence>
<sequence>MAILLFFLLINFFPLFIFLWFFHHLTTKEQLVSLSPVLFQLIVLFVAALLSGDDLLVAFAFGLGIPFLLLNIITLAGAFSAAYCYRRGWKSSAKVVVCTTFAFMLMSAALFAK</sequence>
<protein>
    <submittedName>
        <fullName evidence="2">Uncharacterized protein</fullName>
    </submittedName>
</protein>
<dbReference type="RefSeq" id="WP_025069876.1">
    <property type="nucleotide sequence ID" value="NZ_FUXK01000003.1"/>
</dbReference>
<gene>
    <name evidence="2" type="ORF">SAMN02745202_00423</name>
</gene>
<evidence type="ECO:0000256" key="1">
    <source>
        <dbReference type="SAM" id="Phobius"/>
    </source>
</evidence>
<evidence type="ECO:0000313" key="3">
    <source>
        <dbReference type="Proteomes" id="UP000190065"/>
    </source>
</evidence>
<keyword evidence="1" id="KW-0472">Membrane</keyword>
<dbReference type="Proteomes" id="UP000190065">
    <property type="component" value="Unassembled WGS sequence"/>
</dbReference>
<accession>A0A1T4LGC7</accession>
<keyword evidence="1" id="KW-1133">Transmembrane helix</keyword>
<proteinExistence type="predicted"/>
<feature type="transmembrane region" description="Helical" evidence="1">
    <location>
        <begin position="31"/>
        <end position="50"/>
    </location>
</feature>
<organism evidence="2 3">
    <name type="scientific">Segatella oulorum</name>
    <dbReference type="NCBI Taxonomy" id="28136"/>
    <lineage>
        <taxon>Bacteria</taxon>
        <taxon>Pseudomonadati</taxon>
        <taxon>Bacteroidota</taxon>
        <taxon>Bacteroidia</taxon>
        <taxon>Bacteroidales</taxon>
        <taxon>Prevotellaceae</taxon>
        <taxon>Segatella</taxon>
    </lineage>
</organism>
<feature type="transmembrane region" description="Helical" evidence="1">
    <location>
        <begin position="6"/>
        <end position="22"/>
    </location>
</feature>
<dbReference type="AlphaFoldDB" id="A0A1T4LGC7"/>
<reference evidence="2 3" key="1">
    <citation type="submission" date="2017-02" db="EMBL/GenBank/DDBJ databases">
        <authorList>
            <person name="Peterson S.W."/>
        </authorList>
    </citation>
    <scope>NUCLEOTIDE SEQUENCE [LARGE SCALE GENOMIC DNA]</scope>
    <source>
        <strain evidence="2 3">ATCC 43324</strain>
    </source>
</reference>
<feature type="transmembrane region" description="Helical" evidence="1">
    <location>
        <begin position="56"/>
        <end position="83"/>
    </location>
</feature>
<keyword evidence="1" id="KW-0812">Transmembrane</keyword>
<dbReference type="EMBL" id="FUXK01000003">
    <property type="protein sequence ID" value="SJZ53554.1"/>
    <property type="molecule type" value="Genomic_DNA"/>
</dbReference>
<feature type="transmembrane region" description="Helical" evidence="1">
    <location>
        <begin position="95"/>
        <end position="112"/>
    </location>
</feature>